<reference evidence="2" key="1">
    <citation type="submission" date="2017-02" db="EMBL/GenBank/DDBJ databases">
        <authorList>
            <person name="Regsiter A."/>
            <person name="William W."/>
        </authorList>
    </citation>
    <scope>NUCLEOTIDE SEQUENCE</scope>
    <source>
        <strain evidence="2">Bib</strain>
    </source>
</reference>
<sequence>MSKKAWQIDRALRLTAIPLDRRVHTSNWYTSETIFPTGDDLIQLFWDSKVPGSGAPEIPYVEMVQAMGNKGYDVSAAEELLPEGIELARKGERADLRVLTARLLHAIHTAPVDPAHTYWTYRHPERWDDVRAAMPAHADDKPRTIPRDIEEKILEGWTGQLAGGAFGTAIEGYHTDQIEKVYGRIDSYVTEPETVNDDVVYELVFLDVFEQRGRALSSRDIGLEWVRQIPFGWSAEWIALHNMADGILPPESGSWHNPYSNWIGAQMRGMVCGLVAPSWPMEAARLAHIDGLVSHAENGVYGEMYAAALTSLAFAMDNPRELVEQAAGFVPAKSEYAAVLEKCLRIVKEHKSADAAWRVLDDHFQKYNWIHAYPNIAAVIVALWYGQGDFTESFRILAHAGLDVDCNAGLVGTVLGVMRGVPSKWADPLGGILETYIAGKEKLSIRELAARTARLAQRRA</sequence>
<organism evidence="2">
    <name type="scientific">uncultured spirochete</name>
    <dbReference type="NCBI Taxonomy" id="156406"/>
    <lineage>
        <taxon>Bacteria</taxon>
        <taxon>Pseudomonadati</taxon>
        <taxon>Spirochaetota</taxon>
        <taxon>Spirochaetia</taxon>
        <taxon>Spirochaetales</taxon>
        <taxon>environmental samples</taxon>
    </lineage>
</organism>
<dbReference type="InterPro" id="IPR005502">
    <property type="entry name" value="Ribosyl_crysJ1"/>
</dbReference>
<accession>A0A3P3XFM4</accession>
<evidence type="ECO:0000256" key="1">
    <source>
        <dbReference type="PIRSR" id="PIRSR605502-1"/>
    </source>
</evidence>
<dbReference type="Gene3D" id="1.10.4080.10">
    <property type="entry name" value="ADP-ribosylation/Crystallin J1"/>
    <property type="match status" value="1"/>
</dbReference>
<evidence type="ECO:0000313" key="2">
    <source>
        <dbReference type="EMBL" id="SLM09912.1"/>
    </source>
</evidence>
<keyword evidence="1" id="KW-0479">Metal-binding</keyword>
<feature type="binding site" evidence="1">
    <location>
        <position position="405"/>
    </location>
    <ligand>
        <name>Mg(2+)</name>
        <dbReference type="ChEBI" id="CHEBI:18420"/>
        <label>1</label>
    </ligand>
</feature>
<dbReference type="EMBL" id="FWDM01000002">
    <property type="protein sequence ID" value="SLM09912.1"/>
    <property type="molecule type" value="Genomic_DNA"/>
</dbReference>
<keyword evidence="1" id="KW-0460">Magnesium</keyword>
<proteinExistence type="predicted"/>
<feature type="binding site" evidence="1">
    <location>
        <position position="197"/>
    </location>
    <ligand>
        <name>Mg(2+)</name>
        <dbReference type="ChEBI" id="CHEBI:18420"/>
        <label>1</label>
    </ligand>
</feature>
<feature type="binding site" evidence="1">
    <location>
        <position position="198"/>
    </location>
    <ligand>
        <name>Mg(2+)</name>
        <dbReference type="ChEBI" id="CHEBI:18420"/>
        <label>1</label>
    </ligand>
</feature>
<dbReference type="GO" id="GO:0046872">
    <property type="term" value="F:metal ion binding"/>
    <property type="evidence" value="ECO:0007669"/>
    <property type="project" value="UniProtKB-KW"/>
</dbReference>
<dbReference type="AlphaFoldDB" id="A0A3P3XFM4"/>
<comment type="cofactor">
    <cofactor evidence="1">
        <name>Mg(2+)</name>
        <dbReference type="ChEBI" id="CHEBI:18420"/>
    </cofactor>
    <text evidence="1">Binds 2 magnesium ions per subunit.</text>
</comment>
<dbReference type="SUPFAM" id="SSF101478">
    <property type="entry name" value="ADP-ribosylglycohydrolase"/>
    <property type="match status" value="1"/>
</dbReference>
<dbReference type="Pfam" id="PF03747">
    <property type="entry name" value="ADP_ribosyl_GH"/>
    <property type="match status" value="1"/>
</dbReference>
<name>A0A3P3XFM4_9SPIR</name>
<feature type="binding site" evidence="1">
    <location>
        <position position="403"/>
    </location>
    <ligand>
        <name>Mg(2+)</name>
        <dbReference type="ChEBI" id="CHEBI:18420"/>
        <label>1</label>
    </ligand>
</feature>
<evidence type="ECO:0008006" key="3">
    <source>
        <dbReference type="Google" id="ProtNLM"/>
    </source>
</evidence>
<protein>
    <recommendedName>
        <fullName evidence="3">ADP-ribosylation/Crystallin J1</fullName>
    </recommendedName>
</protein>
<gene>
    <name evidence="2" type="ORF">SPIROBIBN47_100142</name>
</gene>
<dbReference type="InterPro" id="IPR036705">
    <property type="entry name" value="Ribosyl_crysJ1_sf"/>
</dbReference>